<sequence length="481" mass="52101">MGVQGLSGFLEEQGGFLAELRVSDTRLVIDGSGLYHCLCLAAGTDLRRGGDYGLLAAAVRDFFAALRRCRVAAFVVLDGGRGAGDPKLLVLRERAAERLRAAGALSRGGPGALVPLLARDTFVQALSRFGVPFVQSYAEADRDGFFRTPALAALLGHLGARRREEVAERLRAAMEAYEPSDADLDGFFRGGTYEAGAAGWPRWVRDALARGRLPPFVSDALLLRSVFLRVQVEDLARPSAHGAALPLRRALYGLLLGPPQPGEEPPTVCEFDRLRGTLRKTRVEAATLPPGCQYPLEALAEVPLSSRRQLLLEPLGVQMSSLESTPSHLQLPLAVTCHWVRASEPRVELHQLQALLLTLVSGEEQRRTREPDPPVPGAEEGEDVACDGFLSWKEKAPEGEAFDLAVAHGLCQWQSCLQMGLYLNQLLSAPLPEPDLSSLFSGTLAHRLCQELKSAPSLDNLCGFSPAMTQLYQALLNTVES</sequence>
<reference evidence="2 3" key="1">
    <citation type="submission" date="2019-09" db="EMBL/GenBank/DDBJ databases">
        <title>Bird 10,000 Genomes (B10K) Project - Family phase.</title>
        <authorList>
            <person name="Zhang G."/>
        </authorList>
    </citation>
    <scope>NUCLEOTIDE SEQUENCE [LARGE SCALE GENOMIC DNA]</scope>
    <source>
        <strain evidence="2">B10K-DU-012-52</strain>
    </source>
</reference>
<proteinExistence type="inferred from homology"/>
<feature type="non-terminal residue" evidence="2">
    <location>
        <position position="481"/>
    </location>
</feature>
<organism evidence="2 3">
    <name type="scientific">Brachypteracias leptosomus</name>
    <name type="common">short-legged ground-roller</name>
    <dbReference type="NCBI Taxonomy" id="135165"/>
    <lineage>
        <taxon>Eukaryota</taxon>
        <taxon>Metazoa</taxon>
        <taxon>Chordata</taxon>
        <taxon>Craniata</taxon>
        <taxon>Vertebrata</taxon>
        <taxon>Euteleostomi</taxon>
        <taxon>Archelosauria</taxon>
        <taxon>Archosauria</taxon>
        <taxon>Dinosauria</taxon>
        <taxon>Saurischia</taxon>
        <taxon>Theropoda</taxon>
        <taxon>Coelurosauria</taxon>
        <taxon>Aves</taxon>
        <taxon>Neognathae</taxon>
        <taxon>Neoaves</taxon>
        <taxon>Telluraves</taxon>
        <taxon>Coraciimorphae</taxon>
        <taxon>Coraciiformes</taxon>
        <taxon>Brachypteraciidae</taxon>
        <taxon>Brachypteracias</taxon>
    </lineage>
</organism>
<feature type="non-terminal residue" evidence="2">
    <location>
        <position position="1"/>
    </location>
</feature>
<dbReference type="SUPFAM" id="SSF88723">
    <property type="entry name" value="PIN domain-like"/>
    <property type="match status" value="1"/>
</dbReference>
<comment type="similarity">
    <text evidence="1">Belongs to the asteroid family.</text>
</comment>
<dbReference type="AlphaFoldDB" id="A0A7L2VED7"/>
<name>A0A7L2VED7_9AVES</name>
<dbReference type="Gene3D" id="3.40.50.1010">
    <property type="entry name" value="5'-nuclease"/>
    <property type="match status" value="1"/>
</dbReference>
<comment type="caution">
    <text evidence="2">The sequence shown here is derived from an EMBL/GenBank/DDBJ whole genome shotgun (WGS) entry which is preliminary data.</text>
</comment>
<dbReference type="OrthoDB" id="25987at2759"/>
<dbReference type="PANTHER" id="PTHR15665">
    <property type="entry name" value="ASTEROID PROTEIN"/>
    <property type="match status" value="1"/>
</dbReference>
<dbReference type="InterPro" id="IPR026832">
    <property type="entry name" value="Asteroid"/>
</dbReference>
<dbReference type="EMBL" id="VYZX01014683">
    <property type="protein sequence ID" value="NXS56662.1"/>
    <property type="molecule type" value="Genomic_DNA"/>
</dbReference>
<dbReference type="PANTHER" id="PTHR15665:SF1">
    <property type="entry name" value="PROTEIN ASTEROID HOMOLOG 1"/>
    <property type="match status" value="1"/>
</dbReference>
<dbReference type="Proteomes" id="UP000520535">
    <property type="component" value="Unassembled WGS sequence"/>
</dbReference>
<accession>A0A7L2VED7</accession>
<evidence type="ECO:0000313" key="3">
    <source>
        <dbReference type="Proteomes" id="UP000520535"/>
    </source>
</evidence>
<evidence type="ECO:0000313" key="2">
    <source>
        <dbReference type="EMBL" id="NXS56662.1"/>
    </source>
</evidence>
<evidence type="ECO:0000256" key="1">
    <source>
        <dbReference type="ARBA" id="ARBA00007398"/>
    </source>
</evidence>
<protein>
    <submittedName>
        <fullName evidence="2">ASTE1 protein</fullName>
    </submittedName>
</protein>
<gene>
    <name evidence="2" type="primary">Aste1</name>
    <name evidence="2" type="ORF">BRALEP_R13180</name>
</gene>
<keyword evidence="3" id="KW-1185">Reference proteome</keyword>
<dbReference type="InterPro" id="IPR029060">
    <property type="entry name" value="PIN-like_dom_sf"/>
</dbReference>